<protein>
    <submittedName>
        <fullName evidence="2">MarR family winged helix-turn-helix transcriptional regulator</fullName>
    </submittedName>
</protein>
<dbReference type="SUPFAM" id="SSF46785">
    <property type="entry name" value="Winged helix' DNA-binding domain"/>
    <property type="match status" value="1"/>
</dbReference>
<dbReference type="Gene3D" id="1.10.10.10">
    <property type="entry name" value="Winged helix-like DNA-binding domain superfamily/Winged helix DNA-binding domain"/>
    <property type="match status" value="1"/>
</dbReference>
<name>A0ABV7VFI9_9PROT</name>
<dbReference type="InterPro" id="IPR039422">
    <property type="entry name" value="MarR/SlyA-like"/>
</dbReference>
<dbReference type="PROSITE" id="PS50995">
    <property type="entry name" value="HTH_MARR_2"/>
    <property type="match status" value="1"/>
</dbReference>
<evidence type="ECO:0000313" key="3">
    <source>
        <dbReference type="Proteomes" id="UP001595711"/>
    </source>
</evidence>
<accession>A0ABV7VFI9</accession>
<dbReference type="PRINTS" id="PR00598">
    <property type="entry name" value="HTHMARR"/>
</dbReference>
<dbReference type="InterPro" id="IPR036388">
    <property type="entry name" value="WH-like_DNA-bd_sf"/>
</dbReference>
<organism evidence="2 3">
    <name type="scientific">Ferrovibrio xuzhouensis</name>
    <dbReference type="NCBI Taxonomy" id="1576914"/>
    <lineage>
        <taxon>Bacteria</taxon>
        <taxon>Pseudomonadati</taxon>
        <taxon>Pseudomonadota</taxon>
        <taxon>Alphaproteobacteria</taxon>
        <taxon>Rhodospirillales</taxon>
        <taxon>Rhodospirillaceae</taxon>
        <taxon>Ferrovibrio</taxon>
    </lineage>
</organism>
<dbReference type="InterPro" id="IPR000835">
    <property type="entry name" value="HTH_MarR-typ"/>
</dbReference>
<evidence type="ECO:0000259" key="1">
    <source>
        <dbReference type="PROSITE" id="PS50995"/>
    </source>
</evidence>
<keyword evidence="3" id="KW-1185">Reference proteome</keyword>
<dbReference type="PANTHER" id="PTHR33164:SF105">
    <property type="entry name" value="TRANSCRIPTIONAL REPRESSOR PROTEIN-RELATED"/>
    <property type="match status" value="1"/>
</dbReference>
<dbReference type="InterPro" id="IPR036390">
    <property type="entry name" value="WH_DNA-bd_sf"/>
</dbReference>
<dbReference type="PANTHER" id="PTHR33164">
    <property type="entry name" value="TRANSCRIPTIONAL REGULATOR, MARR FAMILY"/>
    <property type="match status" value="1"/>
</dbReference>
<comment type="caution">
    <text evidence="2">The sequence shown here is derived from an EMBL/GenBank/DDBJ whole genome shotgun (WGS) entry which is preliminary data.</text>
</comment>
<dbReference type="EMBL" id="JBHRYJ010000002">
    <property type="protein sequence ID" value="MFC3675940.1"/>
    <property type="molecule type" value="Genomic_DNA"/>
</dbReference>
<reference evidence="3" key="1">
    <citation type="journal article" date="2019" name="Int. J. Syst. Evol. Microbiol.">
        <title>The Global Catalogue of Microorganisms (GCM) 10K type strain sequencing project: providing services to taxonomists for standard genome sequencing and annotation.</title>
        <authorList>
            <consortium name="The Broad Institute Genomics Platform"/>
            <consortium name="The Broad Institute Genome Sequencing Center for Infectious Disease"/>
            <person name="Wu L."/>
            <person name="Ma J."/>
        </authorList>
    </citation>
    <scope>NUCLEOTIDE SEQUENCE [LARGE SCALE GENOMIC DNA]</scope>
    <source>
        <strain evidence="3">KCTC 42182</strain>
    </source>
</reference>
<dbReference type="RefSeq" id="WP_379725618.1">
    <property type="nucleotide sequence ID" value="NZ_JBHRYJ010000002.1"/>
</dbReference>
<dbReference type="Pfam" id="PF12802">
    <property type="entry name" value="MarR_2"/>
    <property type="match status" value="1"/>
</dbReference>
<sequence>MPRKSSRKSARKTADAVDLTFRQLDVEGCTSMRLQAAAKLAMQVYARHFADSGVTSPQFAALAFLYRDGGLSVGRLAELLDTDQTTVTRNLRLLDQRGLVRQEVSPEDRRRRIVQITADGRRIFRAALPHWQQAQAELARRLGSTQTAQLNRQLDGALDRLRDSQGG</sequence>
<dbReference type="Proteomes" id="UP001595711">
    <property type="component" value="Unassembled WGS sequence"/>
</dbReference>
<dbReference type="CDD" id="cd00090">
    <property type="entry name" value="HTH_ARSR"/>
    <property type="match status" value="1"/>
</dbReference>
<gene>
    <name evidence="2" type="ORF">ACFOOQ_10330</name>
</gene>
<feature type="domain" description="HTH marR-type" evidence="1">
    <location>
        <begin position="10"/>
        <end position="159"/>
    </location>
</feature>
<evidence type="ECO:0000313" key="2">
    <source>
        <dbReference type="EMBL" id="MFC3675940.1"/>
    </source>
</evidence>
<proteinExistence type="predicted"/>
<dbReference type="SMART" id="SM00347">
    <property type="entry name" value="HTH_MARR"/>
    <property type="match status" value="1"/>
</dbReference>
<dbReference type="InterPro" id="IPR011991">
    <property type="entry name" value="ArsR-like_HTH"/>
</dbReference>